<sequence length="1020" mass="117815">MRKFLESLFGTSKGQANMQDIRVSKECRLFVSVESASNIVCYAAKGLVQDDMKRGALEYHLKTRYDQIKNSFNFIPDEVVSCWRFANIDKTPIMDEKYQAFVNFLRGKKAEKSVSLREYSFRKENKLDEKTPIDESSFKNWCRIQDSRLLDNSFKGDAVRLKELMDADEYDEKAKTGIAEIMKRYLPSDQLLARLLKVIEEKDDLEKRVTVYKDVEEIIEGSNYYEITSINDIEMLFNMPVDDMRSIHILTFELLRDELENNKANKHFKFISSLKEEYDLGRIKKQILEYHSMHGGLTAEEERFKMNLDEKGLKADLKEKLMLQGRYVDDDTPGGSGKYAVVGKMGTDDKIAVGPVRTETENQEDGHSSKPNFGDMLREKMSLAKTVGRPSSVPAAGPAPEKEPDVLPDTGKEIRHTLERLSRGTLLRKEIDRYKDCPEITRAQLEWVFEQPFITPDSLISNGTMIGSIMNTRFFKYLEKRIEAYNGYVNNQFSTVDVNLISIYATILSNDIKYYSGKIGNGDGKSGMEPEYEVEIQRLILENRSTLMVLEPLLQQIKEERENERLMAAVDQLHLWTETVFNLDIDDQKRHEAAEKWISLVFLWRDSRKFILDVLKEIEHFNTAGSSAFLYSELAIQMGLAQYSSAGVKFNSPERYDILKGNKLTWLDCIVCQLFVGVARMDYEYTAKEALDKVKTVRSYFEENRKKLPPWIVKDEMLKEIDIQLATEKIGVYQELARYTQDWFSGKEVPDMFMLKVKLDDISRHANEQRKQFLAANEAKTAKKKEIPAEKVENEQKNTTQEGPVSPSKSNEEETPHADRQPEREDDTVPFHSGCEIDFGLGDEFTAGEEKEIDESMLETAEISDDALAQAINMEEEDNAAVDSPKENKDDTGKDTKNSLPSPLYFVPDRDGQDFMDPTDPDWTWEKSHLYAALDEETRTKFWTDKPERYLLLCMSPDAVEAYIQSSISPDERNSWENFYRMLNNRNKSWVSESNEMRRLIWETVESIIQKITSPAKDTF</sequence>
<evidence type="ECO:0000256" key="1">
    <source>
        <dbReference type="SAM" id="MobiDB-lite"/>
    </source>
</evidence>
<name>A0AA37KA27_9BACT</name>
<feature type="compositionally biased region" description="Basic and acidic residues" evidence="1">
    <location>
        <begin position="810"/>
        <end position="829"/>
    </location>
</feature>
<feature type="compositionally biased region" description="Basic and acidic residues" evidence="1">
    <location>
        <begin position="780"/>
        <end position="796"/>
    </location>
</feature>
<dbReference type="AlphaFoldDB" id="A0AA37KA27"/>
<feature type="region of interest" description="Disordered" evidence="1">
    <location>
        <begin position="775"/>
        <end position="845"/>
    </location>
</feature>
<accession>A0AA37KA27</accession>
<feature type="compositionally biased region" description="Polar residues" evidence="1">
    <location>
        <begin position="797"/>
        <end position="809"/>
    </location>
</feature>
<organism evidence="2 3">
    <name type="scientific">Parabacteroides merdae</name>
    <dbReference type="NCBI Taxonomy" id="46503"/>
    <lineage>
        <taxon>Bacteria</taxon>
        <taxon>Pseudomonadati</taxon>
        <taxon>Bacteroidota</taxon>
        <taxon>Bacteroidia</taxon>
        <taxon>Bacteroidales</taxon>
        <taxon>Tannerellaceae</taxon>
        <taxon>Parabacteroides</taxon>
    </lineage>
</organism>
<dbReference type="EMBL" id="BQNZ01000003">
    <property type="protein sequence ID" value="GKH73305.1"/>
    <property type="molecule type" value="Genomic_DNA"/>
</dbReference>
<comment type="caution">
    <text evidence="2">The sequence shown here is derived from an EMBL/GenBank/DDBJ whole genome shotgun (WGS) entry which is preliminary data.</text>
</comment>
<protein>
    <submittedName>
        <fullName evidence="2">Uncharacterized protein</fullName>
    </submittedName>
</protein>
<gene>
    <name evidence="2" type="ORF">CE91St3_31680</name>
</gene>
<dbReference type="RefSeq" id="WP_075965532.1">
    <property type="nucleotide sequence ID" value="NZ_BQNZ01000003.1"/>
</dbReference>
<feature type="region of interest" description="Disordered" evidence="1">
    <location>
        <begin position="386"/>
        <end position="412"/>
    </location>
</feature>
<feature type="compositionally biased region" description="Basic and acidic residues" evidence="1">
    <location>
        <begin position="400"/>
        <end position="412"/>
    </location>
</feature>
<feature type="region of interest" description="Disordered" evidence="1">
    <location>
        <begin position="876"/>
        <end position="913"/>
    </location>
</feature>
<proteinExistence type="predicted"/>
<feature type="compositionally biased region" description="Basic and acidic residues" evidence="1">
    <location>
        <begin position="884"/>
        <end position="897"/>
    </location>
</feature>
<reference evidence="2" key="1">
    <citation type="submission" date="2022-01" db="EMBL/GenBank/DDBJ databases">
        <title>Novel bile acid biosynthetic pathways are enriched in the microbiome of centenarians.</title>
        <authorList>
            <person name="Sato Y."/>
            <person name="Atarashi K."/>
            <person name="Plichta R.D."/>
            <person name="Arai Y."/>
            <person name="Sasajima S."/>
            <person name="Kearney M.S."/>
            <person name="Suda W."/>
            <person name="Takeshita K."/>
            <person name="Sasaki T."/>
            <person name="Okamoto S."/>
            <person name="Skelly N.A."/>
            <person name="Okamura Y."/>
            <person name="Vlamakis H."/>
            <person name="Li Y."/>
            <person name="Tanoue T."/>
            <person name="Takei H."/>
            <person name="Nittono H."/>
            <person name="Narushima S."/>
            <person name="Irie J."/>
            <person name="Itoh H."/>
            <person name="Moriya K."/>
            <person name="Sugiura Y."/>
            <person name="Suematsu M."/>
            <person name="Moritoki N."/>
            <person name="Shibata S."/>
            <person name="Littman R.D."/>
            <person name="Fischbach A.M."/>
            <person name="Uwamino Y."/>
            <person name="Inoue T."/>
            <person name="Honda A."/>
            <person name="Hattori M."/>
            <person name="Murai T."/>
            <person name="Xavier J.R."/>
            <person name="Hirose N."/>
            <person name="Honda K."/>
        </authorList>
    </citation>
    <scope>NUCLEOTIDE SEQUENCE</scope>
    <source>
        <strain evidence="2">CE91-St3</strain>
    </source>
</reference>
<evidence type="ECO:0000313" key="2">
    <source>
        <dbReference type="EMBL" id="GKH73305.1"/>
    </source>
</evidence>
<dbReference type="Proteomes" id="UP001055114">
    <property type="component" value="Unassembled WGS sequence"/>
</dbReference>
<evidence type="ECO:0000313" key="3">
    <source>
        <dbReference type="Proteomes" id="UP001055114"/>
    </source>
</evidence>